<dbReference type="AlphaFoldDB" id="A0A0B1Q2K0"/>
<evidence type="ECO:0000313" key="3">
    <source>
        <dbReference type="Proteomes" id="UP000030826"/>
    </source>
</evidence>
<dbReference type="RefSeq" id="WP_082016137.1">
    <property type="nucleotide sequence ID" value="NZ_JRFJ01000002.1"/>
</dbReference>
<evidence type="ECO:0000313" key="2">
    <source>
        <dbReference type="EMBL" id="KHJ55063.1"/>
    </source>
</evidence>
<name>A0A0B1Q2K0_9HYPH</name>
<evidence type="ECO:0000259" key="1">
    <source>
        <dbReference type="Pfam" id="PF04248"/>
    </source>
</evidence>
<proteinExistence type="predicted"/>
<dbReference type="Gene3D" id="2.170.150.40">
    <property type="entry name" value="Domain of unknown function (DUF427)"/>
    <property type="match status" value="1"/>
</dbReference>
<dbReference type="Pfam" id="PF04248">
    <property type="entry name" value="NTP_transf_9"/>
    <property type="match status" value="1"/>
</dbReference>
<dbReference type="InterPro" id="IPR007361">
    <property type="entry name" value="DUF427"/>
</dbReference>
<gene>
    <name evidence="2" type="ORF">LA66_11050</name>
</gene>
<dbReference type="Proteomes" id="UP000030826">
    <property type="component" value="Unassembled WGS sequence"/>
</dbReference>
<comment type="caution">
    <text evidence="2">The sequence shown here is derived from an EMBL/GenBank/DDBJ whole genome shotgun (WGS) entry which is preliminary data.</text>
</comment>
<feature type="domain" description="DUF427" evidence="1">
    <location>
        <begin position="18"/>
        <end position="104"/>
    </location>
</feature>
<dbReference type="OrthoDB" id="9815163at2"/>
<accession>A0A0B1Q2K0</accession>
<dbReference type="InterPro" id="IPR038694">
    <property type="entry name" value="DUF427_sf"/>
</dbReference>
<organism evidence="2 3">
    <name type="scientific">Aureimonas altamirensis</name>
    <dbReference type="NCBI Taxonomy" id="370622"/>
    <lineage>
        <taxon>Bacteria</taxon>
        <taxon>Pseudomonadati</taxon>
        <taxon>Pseudomonadota</taxon>
        <taxon>Alphaproteobacteria</taxon>
        <taxon>Hyphomicrobiales</taxon>
        <taxon>Aurantimonadaceae</taxon>
        <taxon>Aureimonas</taxon>
    </lineage>
</organism>
<dbReference type="EMBL" id="JRFJ01000002">
    <property type="protein sequence ID" value="KHJ55063.1"/>
    <property type="molecule type" value="Genomic_DNA"/>
</dbReference>
<reference evidence="2 3" key="1">
    <citation type="submission" date="2014-09" db="EMBL/GenBank/DDBJ databases">
        <title>Isolation and characterization of Aurantimonas altamirensis ON-56566 from clinical sample following a dog bite.</title>
        <authorList>
            <person name="Eshaghi A."/>
            <person name="Li A."/>
            <person name="Shahinas D."/>
            <person name="Bahn P."/>
            <person name="Kus J.V."/>
            <person name="Patel S.N."/>
        </authorList>
    </citation>
    <scope>NUCLEOTIDE SEQUENCE [LARGE SCALE GENOMIC DNA]</scope>
    <source>
        <strain evidence="2 3">ON-56566</strain>
    </source>
</reference>
<sequence>MPDTLEHLTISEVPGNLTVRHHDAVLASSERALKVTGEREGAAYYLPRADVYTEHMSPLGPGNLPDGRRVTFLTITASGGGLENAAWEVADDTEGPLSGHIGFDPGLVGLTGL</sequence>
<protein>
    <recommendedName>
        <fullName evidence="1">DUF427 domain-containing protein</fullName>
    </recommendedName>
</protein>